<proteinExistence type="predicted"/>
<evidence type="ECO:0000313" key="2">
    <source>
        <dbReference type="EMBL" id="KIW06529.1"/>
    </source>
</evidence>
<name>A0A0D2B5Q0_9PEZI</name>
<dbReference type="OrthoDB" id="3815377at2759"/>
<gene>
    <name evidence="2" type="ORF">PV09_02961</name>
</gene>
<protein>
    <submittedName>
        <fullName evidence="2">Uncharacterized protein</fullName>
    </submittedName>
</protein>
<organism evidence="2 3">
    <name type="scientific">Verruconis gallopava</name>
    <dbReference type="NCBI Taxonomy" id="253628"/>
    <lineage>
        <taxon>Eukaryota</taxon>
        <taxon>Fungi</taxon>
        <taxon>Dikarya</taxon>
        <taxon>Ascomycota</taxon>
        <taxon>Pezizomycotina</taxon>
        <taxon>Dothideomycetes</taxon>
        <taxon>Pleosporomycetidae</taxon>
        <taxon>Venturiales</taxon>
        <taxon>Sympoventuriaceae</taxon>
        <taxon>Verruconis</taxon>
    </lineage>
</organism>
<dbReference type="Proteomes" id="UP000053259">
    <property type="component" value="Unassembled WGS sequence"/>
</dbReference>
<dbReference type="GeneID" id="27310934"/>
<keyword evidence="3" id="KW-1185">Reference proteome</keyword>
<evidence type="ECO:0000256" key="1">
    <source>
        <dbReference type="SAM" id="MobiDB-lite"/>
    </source>
</evidence>
<dbReference type="HOGENOM" id="CLU_1778902_0_0_1"/>
<reference evidence="2 3" key="1">
    <citation type="submission" date="2015-01" db="EMBL/GenBank/DDBJ databases">
        <title>The Genome Sequence of Ochroconis gallopava CBS43764.</title>
        <authorList>
            <consortium name="The Broad Institute Genomics Platform"/>
            <person name="Cuomo C."/>
            <person name="de Hoog S."/>
            <person name="Gorbushina A."/>
            <person name="Stielow B."/>
            <person name="Teixiera M."/>
            <person name="Abouelleil A."/>
            <person name="Chapman S.B."/>
            <person name="Priest M."/>
            <person name="Young S.K."/>
            <person name="Wortman J."/>
            <person name="Nusbaum C."/>
            <person name="Birren B."/>
        </authorList>
    </citation>
    <scope>NUCLEOTIDE SEQUENCE [LARGE SCALE GENOMIC DNA]</scope>
    <source>
        <strain evidence="2 3">CBS 43764</strain>
    </source>
</reference>
<dbReference type="InParanoid" id="A0A0D2B5Q0"/>
<accession>A0A0D2B5Q0</accession>
<feature type="region of interest" description="Disordered" evidence="1">
    <location>
        <begin position="125"/>
        <end position="146"/>
    </location>
</feature>
<dbReference type="RefSeq" id="XP_016216398.1">
    <property type="nucleotide sequence ID" value="XM_016356092.1"/>
</dbReference>
<dbReference type="EMBL" id="KN847535">
    <property type="protein sequence ID" value="KIW06529.1"/>
    <property type="molecule type" value="Genomic_DNA"/>
</dbReference>
<dbReference type="VEuPathDB" id="FungiDB:PV09_02961"/>
<sequence length="146" mass="16901">MDVKLAKILCSHDFEAWRAALWKEISTEAIQHGWVAKEDIRREDGVIDPTSERWSQLYARLVEIRYLFRYPVSRSVHARFLHPVPKSLKKVDVGYLSFHTSPNPTVEDKALFEARRKELIEWREAGGSPPRGVLRRPPSRPPKAAC</sequence>
<evidence type="ECO:0000313" key="3">
    <source>
        <dbReference type="Proteomes" id="UP000053259"/>
    </source>
</evidence>
<dbReference type="AlphaFoldDB" id="A0A0D2B5Q0"/>